<reference evidence="3" key="2">
    <citation type="submission" date="2024-08" db="UniProtKB">
        <authorList>
            <consortium name="EnsemblMetazoa"/>
        </authorList>
    </citation>
    <scope>IDENTIFICATION</scope>
</reference>
<evidence type="ECO:0000259" key="2">
    <source>
        <dbReference type="Pfam" id="PF04083"/>
    </source>
</evidence>
<organism evidence="3 4">
    <name type="scientific">Dendroctonus ponderosae</name>
    <name type="common">Mountain pine beetle</name>
    <dbReference type="NCBI Taxonomy" id="77166"/>
    <lineage>
        <taxon>Eukaryota</taxon>
        <taxon>Metazoa</taxon>
        <taxon>Ecdysozoa</taxon>
        <taxon>Arthropoda</taxon>
        <taxon>Hexapoda</taxon>
        <taxon>Insecta</taxon>
        <taxon>Pterygota</taxon>
        <taxon>Neoptera</taxon>
        <taxon>Endopterygota</taxon>
        <taxon>Coleoptera</taxon>
        <taxon>Polyphaga</taxon>
        <taxon>Cucujiformia</taxon>
        <taxon>Curculionidae</taxon>
        <taxon>Scolytinae</taxon>
        <taxon>Dendroctonus</taxon>
    </lineage>
</organism>
<dbReference type="EnsemblMetazoa" id="XM_019916945.1">
    <property type="protein sequence ID" value="XP_019772504.1"/>
    <property type="gene ID" value="LOC109546111"/>
</dbReference>
<dbReference type="InterPro" id="IPR006693">
    <property type="entry name" value="AB_hydrolase_lipase"/>
</dbReference>
<accession>A0AAR5QGZ8</accession>
<feature type="domain" description="Partial AB-hydrolase lipase" evidence="2">
    <location>
        <begin position="34"/>
        <end position="90"/>
    </location>
</feature>
<feature type="signal peptide" evidence="1">
    <location>
        <begin position="1"/>
        <end position="21"/>
    </location>
</feature>
<dbReference type="Pfam" id="PF04083">
    <property type="entry name" value="Abhydro_lipase"/>
    <property type="match status" value="1"/>
</dbReference>
<sequence length="162" mass="18213">MSSLRVVVIFVLFCANEFSEAILLDPDTGLNLYEFIDRHGYSYENHTITTDDGYILNTVRIPQGKNESSDSNTTKPVALLLHGIWSNPKDLIIKGDESIGFLLAEKGYDVFLMASRGNTYSLGHTNLSSDSVAYWNFSWHEVGYYDIPANMDYIQNLTGLTN</sequence>
<dbReference type="InterPro" id="IPR029058">
    <property type="entry name" value="AB_hydrolase_fold"/>
</dbReference>
<keyword evidence="1" id="KW-0732">Signal</keyword>
<feature type="chain" id="PRO_5043860128" description="Partial AB-hydrolase lipase domain-containing protein" evidence="1">
    <location>
        <begin position="22"/>
        <end position="162"/>
    </location>
</feature>
<protein>
    <recommendedName>
        <fullName evidence="2">Partial AB-hydrolase lipase domain-containing protein</fullName>
    </recommendedName>
</protein>
<evidence type="ECO:0000313" key="3">
    <source>
        <dbReference type="EnsemblMetazoa" id="XP_019772504.1"/>
    </source>
</evidence>
<dbReference type="SUPFAM" id="SSF53474">
    <property type="entry name" value="alpha/beta-Hydrolases"/>
    <property type="match status" value="1"/>
</dbReference>
<proteinExistence type="predicted"/>
<dbReference type="PANTHER" id="PTHR11005">
    <property type="entry name" value="LYSOSOMAL ACID LIPASE-RELATED"/>
    <property type="match status" value="1"/>
</dbReference>
<evidence type="ECO:0000256" key="1">
    <source>
        <dbReference type="SAM" id="SignalP"/>
    </source>
</evidence>
<dbReference type="Proteomes" id="UP000019118">
    <property type="component" value="Unassembled WGS sequence"/>
</dbReference>
<dbReference type="AlphaFoldDB" id="A0AAR5QGZ8"/>
<reference evidence="4" key="1">
    <citation type="journal article" date="2013" name="Genome Biol.">
        <title>Draft genome of the mountain pine beetle, Dendroctonus ponderosae Hopkins, a major forest pest.</title>
        <authorList>
            <person name="Keeling C.I."/>
            <person name="Yuen M.M."/>
            <person name="Liao N.Y."/>
            <person name="Docking T.R."/>
            <person name="Chan S.K."/>
            <person name="Taylor G.A."/>
            <person name="Palmquist D.L."/>
            <person name="Jackman S.D."/>
            <person name="Nguyen A."/>
            <person name="Li M."/>
            <person name="Henderson H."/>
            <person name="Janes J.K."/>
            <person name="Zhao Y."/>
            <person name="Pandoh P."/>
            <person name="Moore R."/>
            <person name="Sperling F.A."/>
            <person name="Huber D.P."/>
            <person name="Birol I."/>
            <person name="Jones S.J."/>
            <person name="Bohlmann J."/>
        </authorList>
    </citation>
    <scope>NUCLEOTIDE SEQUENCE</scope>
</reference>
<dbReference type="Gene3D" id="3.40.50.1820">
    <property type="entry name" value="alpha/beta hydrolase"/>
    <property type="match status" value="1"/>
</dbReference>
<name>A0AAR5QGZ8_DENPD</name>
<evidence type="ECO:0000313" key="4">
    <source>
        <dbReference type="Proteomes" id="UP000019118"/>
    </source>
</evidence>
<dbReference type="GO" id="GO:0006629">
    <property type="term" value="P:lipid metabolic process"/>
    <property type="evidence" value="ECO:0007669"/>
    <property type="project" value="InterPro"/>
</dbReference>
<keyword evidence="4" id="KW-1185">Reference proteome</keyword>